<dbReference type="KEGG" id="ipa:Isop_2762"/>
<dbReference type="EMBL" id="CP002353">
    <property type="protein sequence ID" value="ADV63328.1"/>
    <property type="molecule type" value="Genomic_DNA"/>
</dbReference>
<reference key="1">
    <citation type="submission" date="2010-11" db="EMBL/GenBank/DDBJ databases">
        <title>The complete sequence of chromosome of Isophaera pallida ATCC 43644.</title>
        <authorList>
            <consortium name="US DOE Joint Genome Institute (JGI-PGF)"/>
            <person name="Lucas S."/>
            <person name="Copeland A."/>
            <person name="Lapidus A."/>
            <person name="Bruce D."/>
            <person name="Goodwin L."/>
            <person name="Pitluck S."/>
            <person name="Kyrpides N."/>
            <person name="Mavromatis K."/>
            <person name="Pagani I."/>
            <person name="Ivanova N."/>
            <person name="Saunders E."/>
            <person name="Brettin T."/>
            <person name="Detter J.C."/>
            <person name="Han C."/>
            <person name="Tapia R."/>
            <person name="Land M."/>
            <person name="Hauser L."/>
            <person name="Markowitz V."/>
            <person name="Cheng J.-F."/>
            <person name="Hugenholtz P."/>
            <person name="Woyke T."/>
            <person name="Wu D."/>
            <person name="Eisen J.A."/>
        </authorList>
    </citation>
    <scope>NUCLEOTIDE SEQUENCE</scope>
    <source>
        <strain>ATCC 43644</strain>
    </source>
</reference>
<dbReference type="Proteomes" id="UP000008631">
    <property type="component" value="Chromosome"/>
</dbReference>
<dbReference type="HOGENOM" id="CLU_2788298_0_0_0"/>
<dbReference type="AlphaFoldDB" id="E8R0J6"/>
<reference evidence="1 2" key="2">
    <citation type="journal article" date="2011" name="Stand. Genomic Sci.">
        <title>Complete genome sequence of Isosphaera pallida type strain (IS1B).</title>
        <authorList>
            <consortium name="US DOE Joint Genome Institute (JGI-PGF)"/>
            <person name="Goker M."/>
            <person name="Cleland D."/>
            <person name="Saunders E."/>
            <person name="Lapidus A."/>
            <person name="Nolan M."/>
            <person name="Lucas S."/>
            <person name="Hammon N."/>
            <person name="Deshpande S."/>
            <person name="Cheng J.F."/>
            <person name="Tapia R."/>
            <person name="Han C."/>
            <person name="Goodwin L."/>
            <person name="Pitluck S."/>
            <person name="Liolios K."/>
            <person name="Pagani I."/>
            <person name="Ivanova N."/>
            <person name="Mavromatis K."/>
            <person name="Pati A."/>
            <person name="Chen A."/>
            <person name="Palaniappan K."/>
            <person name="Land M."/>
            <person name="Hauser L."/>
            <person name="Chang Y.J."/>
            <person name="Jeffries C.D."/>
            <person name="Detter J.C."/>
            <person name="Beck B."/>
            <person name="Woyke T."/>
            <person name="Bristow J."/>
            <person name="Eisen J.A."/>
            <person name="Markowitz V."/>
            <person name="Hugenholtz P."/>
            <person name="Kyrpides N.C."/>
            <person name="Klenk H.P."/>
        </authorList>
    </citation>
    <scope>NUCLEOTIDE SEQUENCE [LARGE SCALE GENOMIC DNA]</scope>
    <source>
        <strain evidence="2">ATCC 43644 / DSM 9630 / IS1B</strain>
    </source>
</reference>
<gene>
    <name evidence="1" type="ordered locus">Isop_2762</name>
</gene>
<sequence>MIGSRIWLVWLRDSIALPGRVGVGPSANHHAVREVSRVGEGSRMGFPKPLRIGRLQEAHNRLCYDNSI</sequence>
<dbReference type="InParanoid" id="E8R0J6"/>
<evidence type="ECO:0000313" key="2">
    <source>
        <dbReference type="Proteomes" id="UP000008631"/>
    </source>
</evidence>
<keyword evidence="2" id="KW-1185">Reference proteome</keyword>
<accession>E8R0J6</accession>
<dbReference type="STRING" id="575540.Isop_2762"/>
<proteinExistence type="predicted"/>
<protein>
    <submittedName>
        <fullName evidence="1">Uncharacterized protein</fullName>
    </submittedName>
</protein>
<evidence type="ECO:0000313" key="1">
    <source>
        <dbReference type="EMBL" id="ADV63328.1"/>
    </source>
</evidence>
<name>E8R0J6_ISOPI</name>
<organism evidence="1 2">
    <name type="scientific">Isosphaera pallida (strain ATCC 43644 / DSM 9630 / IS1B)</name>
    <dbReference type="NCBI Taxonomy" id="575540"/>
    <lineage>
        <taxon>Bacteria</taxon>
        <taxon>Pseudomonadati</taxon>
        <taxon>Planctomycetota</taxon>
        <taxon>Planctomycetia</taxon>
        <taxon>Isosphaerales</taxon>
        <taxon>Isosphaeraceae</taxon>
        <taxon>Isosphaera</taxon>
    </lineage>
</organism>